<evidence type="ECO:0000256" key="2">
    <source>
        <dbReference type="ARBA" id="ARBA00022679"/>
    </source>
</evidence>
<keyword evidence="9" id="KW-1133">Transmembrane helix</keyword>
<dbReference type="RefSeq" id="XP_062635734.1">
    <property type="nucleotide sequence ID" value="XM_062781211.1"/>
</dbReference>
<evidence type="ECO:0000313" key="11">
    <source>
        <dbReference type="EMBL" id="KAK4142363.1"/>
    </source>
</evidence>
<dbReference type="Pfam" id="PF26112">
    <property type="entry name" value="UBA_RNF216"/>
    <property type="match status" value="1"/>
</dbReference>
<dbReference type="InterPro" id="IPR047546">
    <property type="entry name" value="Rcat_RBR_RNF216"/>
</dbReference>
<sequence>MGFSNLFGVGAPSSGNRAGKGTAAEAATTEAAGKSGKKESTKKIPSSTSAESLQPTRTTPPACSPPSTSSQESRMPDTALEHIADESDLRPVDPPPPDLRELNACLDALAAVFPDIQIEVFRDMFASFDGESRLAVVADALLKNRASWVKGRWKVPAVDAAGSNNNGGEEGGGKTGAGTGADARAGGGLVPLKETFRSAEYKRAVKSLAYHEFKGLSRSAIHAVLAEHNYSYLDARQTLVDLSSKSWRFTLSSLFLRRRPVLATEAESHPLVVWKSTGRGSIVPTIKPTSSAELDRELFAALITPLTERAQAARDASDRQLAMELNNAEAEQAGSMIECACCFTESAFEEFVSCTGDAAHMVCFRCVQHCISEAIFGQGWQHNINKETGSLRCPALESTTCGGFVAPYHIHRAMLQEKNGAEVMRQFEHRLADHNLAASGLPLIRCPFCAYAEVDDIYMPVDEWDLLLPTWSIKAVCVACLWLSVCLVLLVFFVYLIIPLVIFGLIFYSDRNIPEEFRDAIRRRRRRRRGLRFDCQNPDCGRPSCIGCEKAWVDVHVCNESSLVALRTQVEQAMSMAVKRVCPRCNTSFVKNSGCNKMTCPCGYQMCYVCRKDISANSGEVGYQHFCNHFRPNGDANKQCAECNKCNLWGIESDDEVMRKAKEEAERKWSETEKKEGLSAAEVRYIETGLATSQSAAGGMETAVRQGRMPTIAEVCDTVVEFLSP</sequence>
<dbReference type="Proteomes" id="UP001302676">
    <property type="component" value="Unassembled WGS sequence"/>
</dbReference>
<proteinExistence type="predicted"/>
<evidence type="ECO:0000256" key="4">
    <source>
        <dbReference type="ARBA" id="ARBA00022737"/>
    </source>
</evidence>
<gene>
    <name evidence="11" type="ORF">C8A04DRAFT_29989</name>
</gene>
<evidence type="ECO:0000313" key="12">
    <source>
        <dbReference type="Proteomes" id="UP001302676"/>
    </source>
</evidence>
<feature type="region of interest" description="Disordered" evidence="8">
    <location>
        <begin position="1"/>
        <end position="76"/>
    </location>
</feature>
<keyword evidence="9" id="KW-0472">Membrane</keyword>
<organism evidence="11 12">
    <name type="scientific">Dichotomopilus funicola</name>
    <dbReference type="NCBI Taxonomy" id="1934379"/>
    <lineage>
        <taxon>Eukaryota</taxon>
        <taxon>Fungi</taxon>
        <taxon>Dikarya</taxon>
        <taxon>Ascomycota</taxon>
        <taxon>Pezizomycotina</taxon>
        <taxon>Sordariomycetes</taxon>
        <taxon>Sordariomycetidae</taxon>
        <taxon>Sordariales</taxon>
        <taxon>Chaetomiaceae</taxon>
        <taxon>Dichotomopilus</taxon>
    </lineage>
</organism>
<keyword evidence="5" id="KW-0863">Zinc-finger</keyword>
<dbReference type="Pfam" id="PF26200">
    <property type="entry name" value="Rcat_RNF216"/>
    <property type="match status" value="1"/>
</dbReference>
<reference evidence="11" key="2">
    <citation type="submission" date="2023-05" db="EMBL/GenBank/DDBJ databases">
        <authorList>
            <consortium name="Lawrence Berkeley National Laboratory"/>
            <person name="Steindorff A."/>
            <person name="Hensen N."/>
            <person name="Bonometti L."/>
            <person name="Westerberg I."/>
            <person name="Brannstrom I.O."/>
            <person name="Guillou S."/>
            <person name="Cros-Aarteil S."/>
            <person name="Calhoun S."/>
            <person name="Haridas S."/>
            <person name="Kuo A."/>
            <person name="Mondo S."/>
            <person name="Pangilinan J."/>
            <person name="Riley R."/>
            <person name="Labutti K."/>
            <person name="Andreopoulos B."/>
            <person name="Lipzen A."/>
            <person name="Chen C."/>
            <person name="Yanf M."/>
            <person name="Daum C."/>
            <person name="Ng V."/>
            <person name="Clum A."/>
            <person name="Ohm R."/>
            <person name="Martin F."/>
            <person name="Silar P."/>
            <person name="Natvig D."/>
            <person name="Lalanne C."/>
            <person name="Gautier V."/>
            <person name="Ament-Velasquez S.L."/>
            <person name="Kruys A."/>
            <person name="Hutchinson M.I."/>
            <person name="Powell A.J."/>
            <person name="Barry K."/>
            <person name="Miller A.N."/>
            <person name="Grigoriev I.V."/>
            <person name="Debuchy R."/>
            <person name="Gladieux P."/>
            <person name="Thoren M.H."/>
            <person name="Johannesson H."/>
        </authorList>
    </citation>
    <scope>NUCLEOTIDE SEQUENCE</scope>
    <source>
        <strain evidence="11">CBS 141.50</strain>
    </source>
</reference>
<keyword evidence="9" id="KW-0812">Transmembrane</keyword>
<keyword evidence="6" id="KW-0833">Ubl conjugation pathway</keyword>
<evidence type="ECO:0000256" key="9">
    <source>
        <dbReference type="SAM" id="Phobius"/>
    </source>
</evidence>
<evidence type="ECO:0000256" key="5">
    <source>
        <dbReference type="ARBA" id="ARBA00022771"/>
    </source>
</evidence>
<reference evidence="11" key="1">
    <citation type="journal article" date="2023" name="Mol. Phylogenet. Evol.">
        <title>Genome-scale phylogeny and comparative genomics of the fungal order Sordariales.</title>
        <authorList>
            <person name="Hensen N."/>
            <person name="Bonometti L."/>
            <person name="Westerberg I."/>
            <person name="Brannstrom I.O."/>
            <person name="Guillou S."/>
            <person name="Cros-Aarteil S."/>
            <person name="Calhoun S."/>
            <person name="Haridas S."/>
            <person name="Kuo A."/>
            <person name="Mondo S."/>
            <person name="Pangilinan J."/>
            <person name="Riley R."/>
            <person name="LaButti K."/>
            <person name="Andreopoulos B."/>
            <person name="Lipzen A."/>
            <person name="Chen C."/>
            <person name="Yan M."/>
            <person name="Daum C."/>
            <person name="Ng V."/>
            <person name="Clum A."/>
            <person name="Steindorff A."/>
            <person name="Ohm R.A."/>
            <person name="Martin F."/>
            <person name="Silar P."/>
            <person name="Natvig D.O."/>
            <person name="Lalanne C."/>
            <person name="Gautier V."/>
            <person name="Ament-Velasquez S.L."/>
            <person name="Kruys A."/>
            <person name="Hutchinson M.I."/>
            <person name="Powell A.J."/>
            <person name="Barry K."/>
            <person name="Miller A.N."/>
            <person name="Grigoriev I.V."/>
            <person name="Debuchy R."/>
            <person name="Gladieux P."/>
            <person name="Hiltunen Thoren M."/>
            <person name="Johannesson H."/>
        </authorList>
    </citation>
    <scope>NUCLEOTIDE SEQUENCE</scope>
    <source>
        <strain evidence="11">CBS 141.50</strain>
    </source>
</reference>
<evidence type="ECO:0000259" key="10">
    <source>
        <dbReference type="PROSITE" id="PS51873"/>
    </source>
</evidence>
<feature type="region of interest" description="Disordered" evidence="8">
    <location>
        <begin position="160"/>
        <end position="182"/>
    </location>
</feature>
<dbReference type="InterPro" id="IPR047544">
    <property type="entry name" value="RING-HC_RBR_RNF216"/>
</dbReference>
<dbReference type="EMBL" id="MU853598">
    <property type="protein sequence ID" value="KAK4142363.1"/>
    <property type="molecule type" value="Genomic_DNA"/>
</dbReference>
<dbReference type="GeneID" id="87817824"/>
<name>A0AAN6V067_9PEZI</name>
<dbReference type="InterPro" id="IPR058758">
    <property type="entry name" value="UBA_RNF216"/>
</dbReference>
<dbReference type="SUPFAM" id="SSF57850">
    <property type="entry name" value="RING/U-box"/>
    <property type="match status" value="1"/>
</dbReference>
<evidence type="ECO:0000256" key="3">
    <source>
        <dbReference type="ARBA" id="ARBA00022723"/>
    </source>
</evidence>
<dbReference type="AlphaFoldDB" id="A0AAN6V067"/>
<dbReference type="InterPro" id="IPR051628">
    <property type="entry name" value="LUBAC_E3_Ligases"/>
</dbReference>
<dbReference type="GO" id="GO:0016740">
    <property type="term" value="F:transferase activity"/>
    <property type="evidence" value="ECO:0007669"/>
    <property type="project" value="UniProtKB-KW"/>
</dbReference>
<feature type="compositionally biased region" description="Polar residues" evidence="8">
    <location>
        <begin position="43"/>
        <end position="54"/>
    </location>
</feature>
<keyword evidence="3" id="KW-0479">Metal-binding</keyword>
<feature type="transmembrane region" description="Helical" evidence="9">
    <location>
        <begin position="481"/>
        <end position="508"/>
    </location>
</feature>
<evidence type="ECO:0000256" key="8">
    <source>
        <dbReference type="SAM" id="MobiDB-lite"/>
    </source>
</evidence>
<feature type="compositionally biased region" description="Low complexity" evidence="8">
    <location>
        <begin position="55"/>
        <end position="70"/>
    </location>
</feature>
<comment type="pathway">
    <text evidence="1">Protein modification; protein ubiquitination.</text>
</comment>
<dbReference type="CDD" id="cd16630">
    <property type="entry name" value="RING-HC_RBR_RNF216"/>
    <property type="match status" value="1"/>
</dbReference>
<dbReference type="CDD" id="cd20353">
    <property type="entry name" value="Rcat_RBR_RNF216"/>
    <property type="match status" value="1"/>
</dbReference>
<dbReference type="GO" id="GO:0008270">
    <property type="term" value="F:zinc ion binding"/>
    <property type="evidence" value="ECO:0007669"/>
    <property type="project" value="UniProtKB-KW"/>
</dbReference>
<dbReference type="InterPro" id="IPR044066">
    <property type="entry name" value="TRIAD_supradom"/>
</dbReference>
<keyword evidence="7" id="KW-0862">Zinc</keyword>
<dbReference type="PROSITE" id="PS51873">
    <property type="entry name" value="TRIAD"/>
    <property type="match status" value="1"/>
</dbReference>
<feature type="compositionally biased region" description="Low complexity" evidence="8">
    <location>
        <begin position="19"/>
        <end position="34"/>
    </location>
</feature>
<evidence type="ECO:0000256" key="7">
    <source>
        <dbReference type="ARBA" id="ARBA00022833"/>
    </source>
</evidence>
<evidence type="ECO:0000256" key="6">
    <source>
        <dbReference type="ARBA" id="ARBA00022786"/>
    </source>
</evidence>
<feature type="compositionally biased region" description="Gly residues" evidence="8">
    <location>
        <begin position="168"/>
        <end position="182"/>
    </location>
</feature>
<feature type="domain" description="RING-type" evidence="10">
    <location>
        <begin position="335"/>
        <end position="636"/>
    </location>
</feature>
<dbReference type="PANTHER" id="PTHR22770:SF42">
    <property type="entry name" value="FINGER PROTEIN (ZIN), PUTATIVE (AFU_ORTHOLOGUE AFUA_4G03910)-RELATED"/>
    <property type="match status" value="1"/>
</dbReference>
<dbReference type="Pfam" id="PF26191">
    <property type="entry name" value="RING-HC_RBR_RNF216"/>
    <property type="match status" value="1"/>
</dbReference>
<dbReference type="PANTHER" id="PTHR22770">
    <property type="entry name" value="UBIQUITIN CONJUGATING ENZYME 7 INTERACTING PROTEIN-RELATED"/>
    <property type="match status" value="1"/>
</dbReference>
<keyword evidence="2" id="KW-0808">Transferase</keyword>
<accession>A0AAN6V067</accession>
<keyword evidence="4" id="KW-0677">Repeat</keyword>
<keyword evidence="12" id="KW-1185">Reference proteome</keyword>
<protein>
    <submittedName>
        <fullName evidence="11">E3 ubiquitin-protein ligase ARI4</fullName>
    </submittedName>
</protein>
<dbReference type="Gene3D" id="1.20.120.1750">
    <property type="match status" value="1"/>
</dbReference>
<comment type="caution">
    <text evidence="11">The sequence shown here is derived from an EMBL/GenBank/DDBJ whole genome shotgun (WGS) entry which is preliminary data.</text>
</comment>
<evidence type="ECO:0000256" key="1">
    <source>
        <dbReference type="ARBA" id="ARBA00004906"/>
    </source>
</evidence>